<dbReference type="InterPro" id="IPR046483">
    <property type="entry name" value="DUF6576"/>
</dbReference>
<reference evidence="2" key="1">
    <citation type="submission" date="2019-03" db="EMBL/GenBank/DDBJ databases">
        <title>Single cell metagenomics reveals metabolic interactions within the superorganism composed of flagellate Streblomastix strix and complex community of Bacteroidetes bacteria on its surface.</title>
        <authorList>
            <person name="Treitli S.C."/>
            <person name="Kolisko M."/>
            <person name="Husnik F."/>
            <person name="Keeling P."/>
            <person name="Hampl V."/>
        </authorList>
    </citation>
    <scope>NUCLEOTIDE SEQUENCE</scope>
    <source>
        <strain evidence="2">STM</strain>
    </source>
</reference>
<protein>
    <recommendedName>
        <fullName evidence="1">DUF6576 domain-containing protein</fullName>
    </recommendedName>
</protein>
<dbReference type="EMBL" id="SNRY01007500">
    <property type="protein sequence ID" value="KAA6310290.1"/>
    <property type="molecule type" value="Genomic_DNA"/>
</dbReference>
<evidence type="ECO:0000259" key="1">
    <source>
        <dbReference type="Pfam" id="PF20216"/>
    </source>
</evidence>
<gene>
    <name evidence="2" type="ORF">EZS27_038383</name>
</gene>
<comment type="caution">
    <text evidence="2">The sequence shown here is derived from an EMBL/GenBank/DDBJ whole genome shotgun (WGS) entry which is preliminary data.</text>
</comment>
<accession>A0A5J4PN93</accession>
<feature type="domain" description="DUF6576" evidence="1">
    <location>
        <begin position="65"/>
        <end position="104"/>
    </location>
</feature>
<evidence type="ECO:0000313" key="2">
    <source>
        <dbReference type="EMBL" id="KAA6310290.1"/>
    </source>
</evidence>
<name>A0A5J4PN93_9ZZZZ</name>
<organism evidence="2">
    <name type="scientific">termite gut metagenome</name>
    <dbReference type="NCBI Taxonomy" id="433724"/>
    <lineage>
        <taxon>unclassified sequences</taxon>
        <taxon>metagenomes</taxon>
        <taxon>organismal metagenomes</taxon>
    </lineage>
</organism>
<dbReference type="Pfam" id="PF20216">
    <property type="entry name" value="DUF6576"/>
    <property type="match status" value="1"/>
</dbReference>
<proteinExistence type="predicted"/>
<sequence>NSGGHIAHLGGAFAGYCFAAGLSKGIDITNWINKLIDGFLTLFNKTTYRRKRKPSMKVYHYTQKTQDYEYNANKKLQSDKVDKILDKLKKSGYESLTSEEKRILFDAGKE</sequence>
<dbReference type="AlphaFoldDB" id="A0A5J4PN93"/>
<feature type="non-terminal residue" evidence="2">
    <location>
        <position position="1"/>
    </location>
</feature>